<name>A0A4R6KC89_9ACTN</name>
<feature type="region of interest" description="Disordered" evidence="1">
    <location>
        <begin position="76"/>
        <end position="101"/>
    </location>
</feature>
<evidence type="ECO:0000313" key="2">
    <source>
        <dbReference type="EMBL" id="TDO47882.1"/>
    </source>
</evidence>
<protein>
    <recommendedName>
        <fullName evidence="4">Immunity protein 35 of polymorphic toxin system</fullName>
    </recommendedName>
</protein>
<dbReference type="RefSeq" id="WP_133801317.1">
    <property type="nucleotide sequence ID" value="NZ_SNWQ01000008.1"/>
</dbReference>
<evidence type="ECO:0000313" key="3">
    <source>
        <dbReference type="Proteomes" id="UP000295388"/>
    </source>
</evidence>
<evidence type="ECO:0008006" key="4">
    <source>
        <dbReference type="Google" id="ProtNLM"/>
    </source>
</evidence>
<dbReference type="AlphaFoldDB" id="A0A4R6KC89"/>
<sequence length="101" mass="11270">MADEIDQAVLAQARQRLADWMNDKVGDDPQLRTTAESYDDWQVGSYEEFLIFSSPGGFTNQLYMVGDGVVQPFSYTRDDEESAAEKARAQRDGLTTPEAQG</sequence>
<evidence type="ECO:0000256" key="1">
    <source>
        <dbReference type="SAM" id="MobiDB-lite"/>
    </source>
</evidence>
<gene>
    <name evidence="2" type="ORF">EV643_108196</name>
</gene>
<dbReference type="Proteomes" id="UP000295388">
    <property type="component" value="Unassembled WGS sequence"/>
</dbReference>
<organism evidence="2 3">
    <name type="scientific">Kribbella caucasensis</name>
    <dbReference type="NCBI Taxonomy" id="2512215"/>
    <lineage>
        <taxon>Bacteria</taxon>
        <taxon>Bacillati</taxon>
        <taxon>Actinomycetota</taxon>
        <taxon>Actinomycetes</taxon>
        <taxon>Propionibacteriales</taxon>
        <taxon>Kribbellaceae</taxon>
        <taxon>Kribbella</taxon>
    </lineage>
</organism>
<reference evidence="2 3" key="1">
    <citation type="submission" date="2019-03" db="EMBL/GenBank/DDBJ databases">
        <title>Genomic Encyclopedia of Type Strains, Phase III (KMG-III): the genomes of soil and plant-associated and newly described type strains.</title>
        <authorList>
            <person name="Whitman W."/>
        </authorList>
    </citation>
    <scope>NUCLEOTIDE SEQUENCE [LARGE SCALE GENOMIC DNA]</scope>
    <source>
        <strain evidence="2 3">VKM Ac-2527</strain>
    </source>
</reference>
<keyword evidence="3" id="KW-1185">Reference proteome</keyword>
<proteinExistence type="predicted"/>
<comment type="caution">
    <text evidence="2">The sequence shown here is derived from an EMBL/GenBank/DDBJ whole genome shotgun (WGS) entry which is preliminary data.</text>
</comment>
<accession>A0A4R6KC89</accession>
<dbReference type="OrthoDB" id="3829595at2"/>
<dbReference type="EMBL" id="SNWQ01000008">
    <property type="protein sequence ID" value="TDO47882.1"/>
    <property type="molecule type" value="Genomic_DNA"/>
</dbReference>